<evidence type="ECO:0000256" key="5">
    <source>
        <dbReference type="ARBA" id="ARBA00013151"/>
    </source>
</evidence>
<comment type="catalytic activity">
    <reaction evidence="10 11">
        <text>D-sedoheptulose 7-phosphate + D-glyceraldehyde 3-phosphate = D-erythrose 4-phosphate + beta-D-fructose 6-phosphate</text>
        <dbReference type="Rhea" id="RHEA:17053"/>
        <dbReference type="ChEBI" id="CHEBI:16897"/>
        <dbReference type="ChEBI" id="CHEBI:57483"/>
        <dbReference type="ChEBI" id="CHEBI:57634"/>
        <dbReference type="ChEBI" id="CHEBI:59776"/>
        <dbReference type="EC" id="2.2.1.2"/>
    </reaction>
</comment>
<evidence type="ECO:0000256" key="3">
    <source>
        <dbReference type="ARBA" id="ARBA00004857"/>
    </source>
</evidence>
<evidence type="ECO:0000256" key="11">
    <source>
        <dbReference type="HAMAP-Rule" id="MF_00493"/>
    </source>
</evidence>
<dbReference type="Proteomes" id="UP000070186">
    <property type="component" value="Unassembled WGS sequence"/>
</dbReference>
<keyword evidence="7 11" id="KW-0808">Transferase</keyword>
<evidence type="ECO:0000256" key="2">
    <source>
        <dbReference type="ARBA" id="ARBA00004496"/>
    </source>
</evidence>
<dbReference type="CDD" id="cd00955">
    <property type="entry name" value="Transaldolase_like"/>
    <property type="match status" value="1"/>
</dbReference>
<dbReference type="PROSITE" id="PS01054">
    <property type="entry name" value="TRANSALDOLASE_1"/>
    <property type="match status" value="1"/>
</dbReference>
<organism evidence="12 13">
    <name type="scientific">Dechloromonas denitrificans</name>
    <dbReference type="NCBI Taxonomy" id="281362"/>
    <lineage>
        <taxon>Bacteria</taxon>
        <taxon>Pseudomonadati</taxon>
        <taxon>Pseudomonadota</taxon>
        <taxon>Betaproteobacteria</taxon>
        <taxon>Rhodocyclales</taxon>
        <taxon>Azonexaceae</taxon>
        <taxon>Dechloromonas</taxon>
    </lineage>
</organism>
<feature type="active site" description="Schiff-base intermediate with substrate" evidence="11">
    <location>
        <position position="139"/>
    </location>
</feature>
<protein>
    <recommendedName>
        <fullName evidence="5 11">Transaldolase</fullName>
        <ecNumber evidence="5 11">2.2.1.2</ecNumber>
    </recommendedName>
</protein>
<evidence type="ECO:0000313" key="12">
    <source>
        <dbReference type="EMBL" id="KXB32540.1"/>
    </source>
</evidence>
<dbReference type="Gene3D" id="3.20.20.70">
    <property type="entry name" value="Aldolase class I"/>
    <property type="match status" value="1"/>
</dbReference>
<dbReference type="SUPFAM" id="SSF51569">
    <property type="entry name" value="Aldolase"/>
    <property type="match status" value="1"/>
</dbReference>
<gene>
    <name evidence="11" type="primary">tal</name>
    <name evidence="12" type="ORF">AT959_02345</name>
</gene>
<proteinExistence type="inferred from homology"/>
<evidence type="ECO:0000313" key="13">
    <source>
        <dbReference type="Proteomes" id="UP000070186"/>
    </source>
</evidence>
<evidence type="ECO:0000256" key="1">
    <source>
        <dbReference type="ARBA" id="ARBA00003518"/>
    </source>
</evidence>
<keyword evidence="8 11" id="KW-0570">Pentose shunt</keyword>
<evidence type="ECO:0000256" key="9">
    <source>
        <dbReference type="ARBA" id="ARBA00023270"/>
    </source>
</evidence>
<dbReference type="InterPro" id="IPR001585">
    <property type="entry name" value="TAL/FSA"/>
</dbReference>
<dbReference type="STRING" id="281362.AT959_02345"/>
<dbReference type="AlphaFoldDB" id="A0A133XNN9"/>
<evidence type="ECO:0000256" key="7">
    <source>
        <dbReference type="ARBA" id="ARBA00022679"/>
    </source>
</evidence>
<dbReference type="InterPro" id="IPR013785">
    <property type="entry name" value="Aldolase_TIM"/>
</dbReference>
<dbReference type="GO" id="GO:0004801">
    <property type="term" value="F:transaldolase activity"/>
    <property type="evidence" value="ECO:0007669"/>
    <property type="project" value="UniProtKB-UniRule"/>
</dbReference>
<keyword evidence="9 11" id="KW-0704">Schiff base</keyword>
<name>A0A133XNN9_9RHOO</name>
<dbReference type="HAMAP" id="MF_00493">
    <property type="entry name" value="Transaldolase_2"/>
    <property type="match status" value="1"/>
</dbReference>
<evidence type="ECO:0000256" key="8">
    <source>
        <dbReference type="ARBA" id="ARBA00023126"/>
    </source>
</evidence>
<dbReference type="UniPathway" id="UPA00115">
    <property type="reaction ID" value="UER00414"/>
</dbReference>
<dbReference type="GO" id="GO:0005975">
    <property type="term" value="P:carbohydrate metabolic process"/>
    <property type="evidence" value="ECO:0007669"/>
    <property type="project" value="InterPro"/>
</dbReference>
<dbReference type="NCBIfam" id="NF002881">
    <property type="entry name" value="PRK03343.1"/>
    <property type="match status" value="1"/>
</dbReference>
<dbReference type="PANTHER" id="PTHR10683">
    <property type="entry name" value="TRANSALDOLASE"/>
    <property type="match status" value="1"/>
</dbReference>
<dbReference type="InterPro" id="IPR004732">
    <property type="entry name" value="Transaldolase_2"/>
</dbReference>
<comment type="caution">
    <text evidence="12">The sequence shown here is derived from an EMBL/GenBank/DDBJ whole genome shotgun (WGS) entry which is preliminary data.</text>
</comment>
<comment type="subcellular location">
    <subcellularLocation>
        <location evidence="2 11">Cytoplasm</location>
    </subcellularLocation>
</comment>
<dbReference type="Pfam" id="PF00923">
    <property type="entry name" value="TAL_FSA"/>
    <property type="match status" value="1"/>
</dbReference>
<comment type="similarity">
    <text evidence="4 11">Belongs to the transaldolase family. Type 2 subfamily.</text>
</comment>
<comment type="pathway">
    <text evidence="3 11">Carbohydrate degradation; pentose phosphate pathway; D-glyceraldehyde 3-phosphate and beta-D-fructose 6-phosphate from D-ribose 5-phosphate and D-xylulose 5-phosphate (non-oxidative stage): step 2/3.</text>
</comment>
<keyword evidence="6 11" id="KW-0963">Cytoplasm</keyword>
<evidence type="ECO:0000256" key="6">
    <source>
        <dbReference type="ARBA" id="ARBA00022490"/>
    </source>
</evidence>
<sequence>MSRIKAIAPLGQQIWLDNLTRQLLDSGELAGWIADDAIAGVTSNPAIFYNAIRSDPGYQAEAARLKSAAVDPEKRFETLVLPDIRRACELFAPLHTASQGRAGFVSFEVAPELADDAAGTLAAARRLWQEIDRPNAMIKIPATTAGLTAIADAIAEGINVNVTLIFGPAQLAGVQAAYRAGIERRFAAGQPVDRIASVASVFISRLDSLLDPRLPAELQGKTAIAFARNEYARWQQSAALPGGARQQMLLWASTSTKNPAYRDVIYVEELIGAGTVNTVPDVTLTAFRDHGEAAATLGRQLESAQAQLAALAALGIDLDAVGEELQQAGLKQFAEAFAKLLELVQ</sequence>
<reference evidence="12 13" key="1">
    <citation type="submission" date="2015-12" db="EMBL/GenBank/DDBJ databases">
        <title>Nitrous oxide reduction kinetics distinguish bacteria harboring typical versus atypical NosZ.</title>
        <authorList>
            <person name="Yoon S."/>
            <person name="Nissen S."/>
            <person name="Park D."/>
            <person name="Sanford R.A."/>
            <person name="Loeffler F.E."/>
        </authorList>
    </citation>
    <scope>NUCLEOTIDE SEQUENCE [LARGE SCALE GENOMIC DNA]</scope>
    <source>
        <strain evidence="12 13">ATCC BAA-841</strain>
    </source>
</reference>
<evidence type="ECO:0000256" key="10">
    <source>
        <dbReference type="ARBA" id="ARBA00048810"/>
    </source>
</evidence>
<dbReference type="GO" id="GO:0006098">
    <property type="term" value="P:pentose-phosphate shunt"/>
    <property type="evidence" value="ECO:0007669"/>
    <property type="project" value="UniProtKB-UniRule"/>
</dbReference>
<dbReference type="PIRSF" id="PIRSF036915">
    <property type="entry name" value="Trnald_Bac_Plnt"/>
    <property type="match status" value="1"/>
</dbReference>
<evidence type="ECO:0000256" key="4">
    <source>
        <dbReference type="ARBA" id="ARBA00008426"/>
    </source>
</evidence>
<keyword evidence="13" id="KW-1185">Reference proteome</keyword>
<accession>A0A133XNN9</accession>
<dbReference type="EC" id="2.2.1.2" evidence="5 11"/>
<dbReference type="EMBL" id="LODL01000005">
    <property type="protein sequence ID" value="KXB32540.1"/>
    <property type="molecule type" value="Genomic_DNA"/>
</dbReference>
<dbReference type="GO" id="GO:0005737">
    <property type="term" value="C:cytoplasm"/>
    <property type="evidence" value="ECO:0007669"/>
    <property type="project" value="UniProtKB-SubCell"/>
</dbReference>
<dbReference type="PANTHER" id="PTHR10683:SF31">
    <property type="entry name" value="TRANSALDOLASE"/>
    <property type="match status" value="1"/>
</dbReference>
<dbReference type="RefSeq" id="WP_066880135.1">
    <property type="nucleotide sequence ID" value="NZ_LODL01000005.1"/>
</dbReference>
<dbReference type="NCBIfam" id="TIGR00876">
    <property type="entry name" value="tal_mycobact"/>
    <property type="match status" value="1"/>
</dbReference>
<comment type="function">
    <text evidence="1 11">Transaldolase is important for the balance of metabolites in the pentose-phosphate pathway.</text>
</comment>
<dbReference type="InterPro" id="IPR018225">
    <property type="entry name" value="Transaldolase_AS"/>
</dbReference>